<evidence type="ECO:0000256" key="6">
    <source>
        <dbReference type="ARBA" id="ARBA00022842"/>
    </source>
</evidence>
<comment type="similarity">
    <text evidence="1 8">Belongs to the polyribonucleotide nucleotidyltransferase family.</text>
</comment>
<dbReference type="SMART" id="SM00316">
    <property type="entry name" value="S1"/>
    <property type="match status" value="1"/>
</dbReference>
<dbReference type="AlphaFoldDB" id="F3ZRI1"/>
<dbReference type="InterPro" id="IPR015847">
    <property type="entry name" value="ExoRNase_PH_dom2"/>
</dbReference>
<evidence type="ECO:0000256" key="7">
    <source>
        <dbReference type="ARBA" id="ARBA00022884"/>
    </source>
</evidence>
<dbReference type="SUPFAM" id="SSF54791">
    <property type="entry name" value="Eukaryotic type KH-domain (KH-domain type I)"/>
    <property type="match status" value="1"/>
</dbReference>
<evidence type="ECO:0000256" key="4">
    <source>
        <dbReference type="ARBA" id="ARBA00022695"/>
    </source>
</evidence>
<organism evidence="10 11">
    <name type="scientific">Bacteroides coprosuis DSM 18011</name>
    <dbReference type="NCBI Taxonomy" id="679937"/>
    <lineage>
        <taxon>Bacteria</taxon>
        <taxon>Pseudomonadati</taxon>
        <taxon>Bacteroidota</taxon>
        <taxon>Bacteroidia</taxon>
        <taxon>Bacteroidales</taxon>
        <taxon>Bacteroidaceae</taxon>
        <taxon>Bacteroides</taxon>
    </lineage>
</organism>
<gene>
    <name evidence="8" type="primary">pnp</name>
    <name evidence="10" type="ORF">Bcop_0488</name>
</gene>
<protein>
    <recommendedName>
        <fullName evidence="8">Polyribonucleotide nucleotidyltransferase</fullName>
        <ecNumber evidence="8">2.7.7.8</ecNumber>
    </recommendedName>
    <alternativeName>
        <fullName evidence="8">Polynucleotide phosphorylase</fullName>
        <shortName evidence="8">PNPase</shortName>
    </alternativeName>
</protein>
<dbReference type="Proteomes" id="UP000018439">
    <property type="component" value="Chromosome"/>
</dbReference>
<dbReference type="HAMAP" id="MF_01595">
    <property type="entry name" value="PNPase"/>
    <property type="match status" value="1"/>
</dbReference>
<evidence type="ECO:0000256" key="3">
    <source>
        <dbReference type="ARBA" id="ARBA00022679"/>
    </source>
</evidence>
<dbReference type="FunFam" id="3.30.230.70:FF:000002">
    <property type="entry name" value="Polyribonucleotide nucleotidyltransferase"/>
    <property type="match status" value="1"/>
</dbReference>
<keyword evidence="6 8" id="KW-0460">Magnesium</keyword>
<dbReference type="Gene3D" id="3.30.1370.10">
    <property type="entry name" value="K Homology domain, type 1"/>
    <property type="match status" value="1"/>
</dbReference>
<accession>F3ZRI1</accession>
<evidence type="ECO:0000256" key="5">
    <source>
        <dbReference type="ARBA" id="ARBA00022723"/>
    </source>
</evidence>
<dbReference type="InterPro" id="IPR020568">
    <property type="entry name" value="Ribosomal_Su5_D2-typ_SF"/>
</dbReference>
<dbReference type="PANTHER" id="PTHR11252">
    <property type="entry name" value="POLYRIBONUCLEOTIDE NUCLEOTIDYLTRANSFERASE"/>
    <property type="match status" value="1"/>
</dbReference>
<dbReference type="InterPro" id="IPR036456">
    <property type="entry name" value="PNPase_PH_RNA-bd_sf"/>
</dbReference>
<evidence type="ECO:0000259" key="9">
    <source>
        <dbReference type="PROSITE" id="PS50126"/>
    </source>
</evidence>
<dbReference type="Pfam" id="PF03726">
    <property type="entry name" value="PNPase"/>
    <property type="match status" value="1"/>
</dbReference>
<comment type="catalytic activity">
    <reaction evidence="8">
        <text>RNA(n+1) + phosphate = RNA(n) + a ribonucleoside 5'-diphosphate</text>
        <dbReference type="Rhea" id="RHEA:22096"/>
        <dbReference type="Rhea" id="RHEA-COMP:14527"/>
        <dbReference type="Rhea" id="RHEA-COMP:17342"/>
        <dbReference type="ChEBI" id="CHEBI:43474"/>
        <dbReference type="ChEBI" id="CHEBI:57930"/>
        <dbReference type="ChEBI" id="CHEBI:140395"/>
        <dbReference type="EC" id="2.7.7.8"/>
    </reaction>
</comment>
<dbReference type="EC" id="2.7.7.8" evidence="8"/>
<dbReference type="PIRSF" id="PIRSF005499">
    <property type="entry name" value="PNPase"/>
    <property type="match status" value="1"/>
</dbReference>
<keyword evidence="5 8" id="KW-0479">Metal-binding</keyword>
<dbReference type="InterPro" id="IPR036612">
    <property type="entry name" value="KH_dom_type_1_sf"/>
</dbReference>
<dbReference type="GO" id="GO:0000287">
    <property type="term" value="F:magnesium ion binding"/>
    <property type="evidence" value="ECO:0007669"/>
    <property type="project" value="UniProtKB-UniRule"/>
</dbReference>
<dbReference type="SUPFAM" id="SSF55666">
    <property type="entry name" value="Ribonuclease PH domain 2-like"/>
    <property type="match status" value="2"/>
</dbReference>
<keyword evidence="7 8" id="KW-0694">RNA-binding</keyword>
<dbReference type="InterPro" id="IPR012162">
    <property type="entry name" value="PNPase"/>
</dbReference>
<reference evidence="10 11" key="1">
    <citation type="journal article" date="2011" name="Stand. Genomic Sci.">
        <title>Non-contiguous finished genome sequence of Bacteroides coprosuis type strain (PC139).</title>
        <authorList>
            <person name="Land M."/>
            <person name="Held B."/>
            <person name="Gronow S."/>
            <person name="Abt B."/>
            <person name="Lucas S."/>
            <person name="Del Rio T.G."/>
            <person name="Nolan M."/>
            <person name="Tice H."/>
            <person name="Cheng J.F."/>
            <person name="Pitluck S."/>
            <person name="Liolios K."/>
            <person name="Pagani I."/>
            <person name="Ivanova N."/>
            <person name="Mavromatis K."/>
            <person name="Mikhailova N."/>
            <person name="Pati A."/>
            <person name="Tapia R."/>
            <person name="Han C."/>
            <person name="Goodwin L."/>
            <person name="Chen A."/>
            <person name="Palaniappan K."/>
            <person name="Hauser L."/>
            <person name="Brambilla E.M."/>
            <person name="Rohde M."/>
            <person name="Goker M."/>
            <person name="Detter J.C."/>
            <person name="Woyke T."/>
            <person name="Bristow J."/>
            <person name="Eisen J.A."/>
            <person name="Markowitz V."/>
            <person name="Hugenholtz P."/>
            <person name="Kyrpides N.C."/>
            <person name="Klenk H.P."/>
            <person name="Lapidus A."/>
        </authorList>
    </citation>
    <scope>NUCLEOTIDE SEQUENCE</scope>
    <source>
        <strain evidence="10 11">DSM 18011</strain>
    </source>
</reference>
<keyword evidence="4 8" id="KW-0548">Nucleotidyltransferase</keyword>
<dbReference type="SMART" id="SM00322">
    <property type="entry name" value="KH"/>
    <property type="match status" value="1"/>
</dbReference>
<dbReference type="GO" id="GO:0003723">
    <property type="term" value="F:RNA binding"/>
    <property type="evidence" value="ECO:0007669"/>
    <property type="project" value="UniProtKB-UniRule"/>
</dbReference>
<dbReference type="InterPro" id="IPR004087">
    <property type="entry name" value="KH_dom"/>
</dbReference>
<dbReference type="FunFam" id="3.30.1370.10:FF:000001">
    <property type="entry name" value="Polyribonucleotide nucleotidyltransferase"/>
    <property type="match status" value="1"/>
</dbReference>
<dbReference type="GO" id="GO:0006402">
    <property type="term" value="P:mRNA catabolic process"/>
    <property type="evidence" value="ECO:0007669"/>
    <property type="project" value="UniProtKB-UniRule"/>
</dbReference>
<dbReference type="PROSITE" id="PS50084">
    <property type="entry name" value="KH_TYPE_1"/>
    <property type="match status" value="1"/>
</dbReference>
<dbReference type="CDD" id="cd02393">
    <property type="entry name" value="KH-I_PNPase"/>
    <property type="match status" value="1"/>
</dbReference>
<dbReference type="SUPFAM" id="SSF50249">
    <property type="entry name" value="Nucleic acid-binding proteins"/>
    <property type="match status" value="1"/>
</dbReference>
<dbReference type="InterPro" id="IPR003029">
    <property type="entry name" value="S1_domain"/>
</dbReference>
<dbReference type="Gene3D" id="3.30.230.70">
    <property type="entry name" value="GHMP Kinase, N-terminal domain"/>
    <property type="match status" value="2"/>
</dbReference>
<evidence type="ECO:0000313" key="10">
    <source>
        <dbReference type="EMBL" id="EGJ70706.1"/>
    </source>
</evidence>
<dbReference type="SUPFAM" id="SSF54211">
    <property type="entry name" value="Ribosomal protein S5 domain 2-like"/>
    <property type="match status" value="2"/>
</dbReference>
<evidence type="ECO:0000313" key="11">
    <source>
        <dbReference type="Proteomes" id="UP000018439"/>
    </source>
</evidence>
<comment type="function">
    <text evidence="8">Involved in mRNA degradation. Catalyzes the phosphorolysis of single-stranded polyribonucleotides processively in the 3'- to 5'-direction.</text>
</comment>
<sequence length="713" mass="78902">MINPIVKTIELGDGRTITLETGKLAKQADGAVMLRMGNTMMLATVCAAKDAVPGTDFMPLQVEYKEKFSAFGRFPGGFTRREGRASDYEILTCRLVDRALRPLFPDDYHAEVYVNIILFSADGVDMPDALAGLAASAALAVSDIPFHGPISEVRVARTDGKFIINPTFEQLEKADMDIMVAATYENIMMVEGEMSEVSEAELLEAMKVAHEAIKVHCKAQIELAEAVGSTVKREYNHEENDEDLRKAVHEACYEKAYAVAASGNANKHERFDAFEAIKEEFKAQFTEEELEEKEALINKYYHDVEKEAMRRSILDEGKRLDGRKTTQVRPIWSEVDCLPGPHGSAVFTRGETQALCTVTLGTKSDEKIIDDVLCHGKERFLLHYNFPPFSTGEARPQRGVGRREVGHGNLAHRALKRMIPENYPYVIRVISDILESNGSSSMATVCGGTLALMDAGVQIKKPVSGIAMGLIKNPGEDKYAVLSDILGDEDHLGDMDFKVTGTKDGITATQMDIKVDGLSFDILEKALNQAKEGRMHILDKILETLDAPRTDLKPHAPRIEKMTIPKEFIGAIIGPGGKIIQNMQEETGATITIEETEAGEGSIEISATNKKSIDDAVRMIKAIVAVPEVGEVYTGKVRSIMPYGAFIEFLPGKDGLLHISEIEWRRLDKVEDAGIHENDEIEVKLIDIDRKTGKFKLSHKVLLPRPERQNNEN</sequence>
<comment type="cofactor">
    <cofactor evidence="8">
        <name>Mg(2+)</name>
        <dbReference type="ChEBI" id="CHEBI:18420"/>
    </cofactor>
</comment>
<dbReference type="InterPro" id="IPR004088">
    <property type="entry name" value="KH_dom_type_1"/>
</dbReference>
<dbReference type="Pfam" id="PF03725">
    <property type="entry name" value="RNase_PH_C"/>
    <property type="match status" value="1"/>
</dbReference>
<evidence type="ECO:0000256" key="8">
    <source>
        <dbReference type="HAMAP-Rule" id="MF_01595"/>
    </source>
</evidence>
<dbReference type="CDD" id="cd11363">
    <property type="entry name" value="RNase_PH_PNPase_1"/>
    <property type="match status" value="1"/>
</dbReference>
<feature type="domain" description="S1 motif" evidence="9">
    <location>
        <begin position="630"/>
        <end position="700"/>
    </location>
</feature>
<dbReference type="SUPFAM" id="SSF46915">
    <property type="entry name" value="Polynucleotide phosphorylase/guanosine pentaphosphate synthase (PNPase/GPSI), domain 3"/>
    <property type="match status" value="1"/>
</dbReference>
<dbReference type="GO" id="GO:0000175">
    <property type="term" value="F:3'-5'-RNA exonuclease activity"/>
    <property type="evidence" value="ECO:0007669"/>
    <property type="project" value="TreeGrafter"/>
</dbReference>
<dbReference type="FunFam" id="3.30.230.70:FF:000001">
    <property type="entry name" value="Polyribonucleotide nucleotidyltransferase"/>
    <property type="match status" value="1"/>
</dbReference>
<dbReference type="Gene3D" id="2.40.50.140">
    <property type="entry name" value="Nucleic acid-binding proteins"/>
    <property type="match status" value="1"/>
</dbReference>
<name>F3ZRI1_9BACE</name>
<dbReference type="EMBL" id="CM001167">
    <property type="protein sequence ID" value="EGJ70706.1"/>
    <property type="molecule type" value="Genomic_DNA"/>
</dbReference>
<dbReference type="Pfam" id="PF00575">
    <property type="entry name" value="S1"/>
    <property type="match status" value="1"/>
</dbReference>
<dbReference type="HOGENOM" id="CLU_004217_2_2_10"/>
<dbReference type="InterPro" id="IPR036345">
    <property type="entry name" value="ExoRNase_PH_dom2_sf"/>
</dbReference>
<dbReference type="GO" id="GO:0005829">
    <property type="term" value="C:cytosol"/>
    <property type="evidence" value="ECO:0007669"/>
    <property type="project" value="TreeGrafter"/>
</dbReference>
<dbReference type="Pfam" id="PF00013">
    <property type="entry name" value="KH_1"/>
    <property type="match status" value="1"/>
</dbReference>
<dbReference type="eggNOG" id="COG1185">
    <property type="taxonomic scope" value="Bacteria"/>
</dbReference>
<feature type="binding site" evidence="8">
    <location>
        <position position="496"/>
    </location>
    <ligand>
        <name>Mg(2+)</name>
        <dbReference type="ChEBI" id="CHEBI:18420"/>
    </ligand>
</feature>
<dbReference type="NCBIfam" id="TIGR03591">
    <property type="entry name" value="polynuc_phos"/>
    <property type="match status" value="1"/>
</dbReference>
<dbReference type="OrthoDB" id="9804305at2"/>
<keyword evidence="2 8" id="KW-0963">Cytoplasm</keyword>
<dbReference type="GO" id="GO:0006396">
    <property type="term" value="P:RNA processing"/>
    <property type="evidence" value="ECO:0007669"/>
    <property type="project" value="InterPro"/>
</dbReference>
<dbReference type="CDD" id="cd11364">
    <property type="entry name" value="RNase_PH_PNPase_2"/>
    <property type="match status" value="1"/>
</dbReference>
<comment type="subcellular location">
    <subcellularLocation>
        <location evidence="8">Cytoplasm</location>
    </subcellularLocation>
</comment>
<dbReference type="Pfam" id="PF01138">
    <property type="entry name" value="RNase_PH"/>
    <property type="match status" value="2"/>
</dbReference>
<dbReference type="PANTHER" id="PTHR11252:SF0">
    <property type="entry name" value="POLYRIBONUCLEOTIDE NUCLEOTIDYLTRANSFERASE 1, MITOCHONDRIAL"/>
    <property type="match status" value="1"/>
</dbReference>
<dbReference type="InterPro" id="IPR001247">
    <property type="entry name" value="ExoRNase_PH_dom1"/>
</dbReference>
<evidence type="ECO:0000256" key="2">
    <source>
        <dbReference type="ARBA" id="ARBA00022490"/>
    </source>
</evidence>
<dbReference type="GO" id="GO:0004654">
    <property type="term" value="F:polyribonucleotide nucleotidyltransferase activity"/>
    <property type="evidence" value="ECO:0007669"/>
    <property type="project" value="UniProtKB-UniRule"/>
</dbReference>
<feature type="binding site" evidence="8">
    <location>
        <position position="490"/>
    </location>
    <ligand>
        <name>Mg(2+)</name>
        <dbReference type="ChEBI" id="CHEBI:18420"/>
    </ligand>
</feature>
<evidence type="ECO:0000256" key="1">
    <source>
        <dbReference type="ARBA" id="ARBA00007404"/>
    </source>
</evidence>
<dbReference type="InterPro" id="IPR015848">
    <property type="entry name" value="PNPase_PH_RNA-bd_bac/org-type"/>
</dbReference>
<dbReference type="InterPro" id="IPR027408">
    <property type="entry name" value="PNPase/RNase_PH_dom_sf"/>
</dbReference>
<keyword evidence="11" id="KW-1185">Reference proteome</keyword>
<keyword evidence="3 8" id="KW-0808">Transferase</keyword>
<dbReference type="STRING" id="679937.Bcop_0488"/>
<dbReference type="NCBIfam" id="NF008805">
    <property type="entry name" value="PRK11824.1"/>
    <property type="match status" value="1"/>
</dbReference>
<proteinExistence type="inferred from homology"/>
<dbReference type="PROSITE" id="PS50126">
    <property type="entry name" value="S1"/>
    <property type="match status" value="1"/>
</dbReference>
<dbReference type="FunFam" id="2.40.50.140:FF:000178">
    <property type="entry name" value="Polyribonucleotide nucleotidyltransferase"/>
    <property type="match status" value="1"/>
</dbReference>
<dbReference type="InterPro" id="IPR012340">
    <property type="entry name" value="NA-bd_OB-fold"/>
</dbReference>